<dbReference type="InterPro" id="IPR004993">
    <property type="entry name" value="GH3"/>
</dbReference>
<feature type="non-terminal residue" evidence="3">
    <location>
        <position position="1"/>
    </location>
</feature>
<dbReference type="OrthoDB" id="10004661at2759"/>
<sequence>LYRYRLGDVVRVIGFFNASPQLAYVCRQNVFLTVYIAKNTEEDLQLAVNEAVEELKRHDAKVDLIDFMSFADLSSSPGHYM</sequence>
<dbReference type="PANTHER" id="PTHR31901:SF48">
    <property type="entry name" value="INDOLE-3-ACETIC ACID-AMIDO SYNTHETASE GH3.10"/>
    <property type="match status" value="1"/>
</dbReference>
<evidence type="ECO:0000313" key="4">
    <source>
        <dbReference type="Proteomes" id="UP000886520"/>
    </source>
</evidence>
<evidence type="ECO:0000313" key="3">
    <source>
        <dbReference type="EMBL" id="KAI5071694.1"/>
    </source>
</evidence>
<reference evidence="3" key="1">
    <citation type="submission" date="2021-01" db="EMBL/GenBank/DDBJ databases">
        <title>Adiantum capillus-veneris genome.</title>
        <authorList>
            <person name="Fang Y."/>
            <person name="Liao Q."/>
        </authorList>
    </citation>
    <scope>NUCLEOTIDE SEQUENCE</scope>
    <source>
        <strain evidence="3">H3</strain>
        <tissue evidence="3">Leaf</tissue>
    </source>
</reference>
<protein>
    <recommendedName>
        <fullName evidence="2">GH3 middle domain-containing protein</fullName>
    </recommendedName>
</protein>
<evidence type="ECO:0000259" key="2">
    <source>
        <dbReference type="Pfam" id="PF23571"/>
    </source>
</evidence>
<accession>A0A9D4ZDV2</accession>
<name>A0A9D4ZDV2_ADICA</name>
<feature type="non-terminal residue" evidence="3">
    <location>
        <position position="81"/>
    </location>
</feature>
<comment type="caution">
    <text evidence="3">The sequence shown here is derived from an EMBL/GenBank/DDBJ whole genome shotgun (WGS) entry which is preliminary data.</text>
</comment>
<feature type="domain" description="GH3 middle" evidence="2">
    <location>
        <begin position="1"/>
        <end position="27"/>
    </location>
</feature>
<dbReference type="EMBL" id="JABFUD020000013">
    <property type="protein sequence ID" value="KAI5071694.1"/>
    <property type="molecule type" value="Genomic_DNA"/>
</dbReference>
<evidence type="ECO:0000256" key="1">
    <source>
        <dbReference type="ARBA" id="ARBA00008068"/>
    </source>
</evidence>
<organism evidence="3 4">
    <name type="scientific">Adiantum capillus-veneris</name>
    <name type="common">Maidenhair fern</name>
    <dbReference type="NCBI Taxonomy" id="13818"/>
    <lineage>
        <taxon>Eukaryota</taxon>
        <taxon>Viridiplantae</taxon>
        <taxon>Streptophyta</taxon>
        <taxon>Embryophyta</taxon>
        <taxon>Tracheophyta</taxon>
        <taxon>Polypodiopsida</taxon>
        <taxon>Polypodiidae</taxon>
        <taxon>Polypodiales</taxon>
        <taxon>Pteridineae</taxon>
        <taxon>Pteridaceae</taxon>
        <taxon>Vittarioideae</taxon>
        <taxon>Adiantum</taxon>
    </lineage>
</organism>
<dbReference type="AlphaFoldDB" id="A0A9D4ZDV2"/>
<dbReference type="GO" id="GO:0016881">
    <property type="term" value="F:acid-amino acid ligase activity"/>
    <property type="evidence" value="ECO:0007669"/>
    <property type="project" value="TreeGrafter"/>
</dbReference>
<gene>
    <name evidence="3" type="ORF">GOP47_0013945</name>
</gene>
<keyword evidence="4" id="KW-1185">Reference proteome</keyword>
<dbReference type="Pfam" id="PF23571">
    <property type="entry name" value="GH3_M"/>
    <property type="match status" value="1"/>
</dbReference>
<proteinExistence type="inferred from homology"/>
<comment type="similarity">
    <text evidence="1">Belongs to the IAA-amido conjugating enzyme family.</text>
</comment>
<dbReference type="InterPro" id="IPR055377">
    <property type="entry name" value="GH3_M"/>
</dbReference>
<dbReference type="PANTHER" id="PTHR31901">
    <property type="entry name" value="GH3 DOMAIN-CONTAINING PROTEIN"/>
    <property type="match status" value="1"/>
</dbReference>
<dbReference type="Proteomes" id="UP000886520">
    <property type="component" value="Chromosome 13"/>
</dbReference>
<dbReference type="GO" id="GO:0005737">
    <property type="term" value="C:cytoplasm"/>
    <property type="evidence" value="ECO:0007669"/>
    <property type="project" value="TreeGrafter"/>
</dbReference>